<dbReference type="EMBL" id="JAAKYA010000023">
    <property type="protein sequence ID" value="NGO38605.1"/>
    <property type="molecule type" value="Genomic_DNA"/>
</dbReference>
<dbReference type="SUPFAM" id="SSF53383">
    <property type="entry name" value="PLP-dependent transferases"/>
    <property type="match status" value="1"/>
</dbReference>
<dbReference type="InterPro" id="IPR051750">
    <property type="entry name" value="Trans-sulfuration_enzymes"/>
</dbReference>
<evidence type="ECO:0000313" key="4">
    <source>
        <dbReference type="EMBL" id="NGO38605.1"/>
    </source>
</evidence>
<dbReference type="GO" id="GO:0019346">
    <property type="term" value="P:transsulfuration"/>
    <property type="evidence" value="ECO:0007669"/>
    <property type="project" value="InterPro"/>
</dbReference>
<dbReference type="Gene3D" id="3.40.640.10">
    <property type="entry name" value="Type I PLP-dependent aspartate aminotransferase-like (Major domain)"/>
    <property type="match status" value="1"/>
</dbReference>
<evidence type="ECO:0000313" key="5">
    <source>
        <dbReference type="Proteomes" id="UP000477311"/>
    </source>
</evidence>
<evidence type="ECO:0000256" key="1">
    <source>
        <dbReference type="ARBA" id="ARBA00001933"/>
    </source>
</evidence>
<keyword evidence="4" id="KW-0808">Transferase</keyword>
<sequence length="508" mass="55911">MSAYDLLQRPLWRPEELGRPIPPDPHAVSVALPRWEDVVGYEEKRPEVINRLQAGYPRFVIPQPVMELVRSRVGSQLPALPFPSLAAAEDAAAYIRRQSGAAAEVRLVDPVPIVVTTEAGAPALKAFWQHTGRIVSTRQAESLLAGRREPAEAAEIRRELRRCLAGFYDCEESDVILTPTGMAAQWAALRAVQALRPGLPTVQIGFPYVDTLKLQEKFGHGATLLHDLRTAAEDLELLLRRRHVAACFCEVPGNPLLGSADLRRISPLLRQHGVPLVVDDVVATPWNVDLGGFADLIATSLTKFIAGTGNVMGGAVICCPRSPWRAQLRALLERVNPEPLRGEDAAVVLEGCRSFPDRMARHNAHGLWIAEQLRRHPAVARVWYPRWECAEAYDSVRRPGGGWGALITFLPHDAARTAPLIYDRLEVCKGPSLGTVFTLACPFTLLAHYQELDWAESCGVPRYLIRLSVGLEDPQELWNRLQRALAAVAPGQTGVSCPDPARPSCTTH</sequence>
<dbReference type="InterPro" id="IPR000277">
    <property type="entry name" value="Cys/Met-Metab_PyrdxlP-dep_enz"/>
</dbReference>
<comment type="cofactor">
    <cofactor evidence="1 3">
        <name>pyridoxal 5'-phosphate</name>
        <dbReference type="ChEBI" id="CHEBI:597326"/>
    </cofactor>
</comment>
<dbReference type="PANTHER" id="PTHR42699">
    <property type="match status" value="1"/>
</dbReference>
<dbReference type="GO" id="GO:0003962">
    <property type="term" value="F:cystathionine gamma-synthase activity"/>
    <property type="evidence" value="ECO:0007669"/>
    <property type="project" value="TreeGrafter"/>
</dbReference>
<dbReference type="RefSeq" id="WP_165106160.1">
    <property type="nucleotide sequence ID" value="NZ_JAAKYA010000023.1"/>
</dbReference>
<dbReference type="GO" id="GO:0030170">
    <property type="term" value="F:pyridoxal phosphate binding"/>
    <property type="evidence" value="ECO:0007669"/>
    <property type="project" value="InterPro"/>
</dbReference>
<keyword evidence="5" id="KW-1185">Reference proteome</keyword>
<protein>
    <submittedName>
        <fullName evidence="4">PLP-dependent transferase</fullName>
    </submittedName>
</protein>
<dbReference type="InterPro" id="IPR015424">
    <property type="entry name" value="PyrdxlP-dep_Trfase"/>
</dbReference>
<dbReference type="InterPro" id="IPR015421">
    <property type="entry name" value="PyrdxlP-dep_Trfase_major"/>
</dbReference>
<comment type="caution">
    <text evidence="4">The sequence shown here is derived from an EMBL/GenBank/DDBJ whole genome shotgun (WGS) entry which is preliminary data.</text>
</comment>
<organism evidence="4 5">
    <name type="scientific">Limisphaera ngatamarikiensis</name>
    <dbReference type="NCBI Taxonomy" id="1324935"/>
    <lineage>
        <taxon>Bacteria</taxon>
        <taxon>Pseudomonadati</taxon>
        <taxon>Verrucomicrobiota</taxon>
        <taxon>Verrucomicrobiia</taxon>
        <taxon>Limisphaerales</taxon>
        <taxon>Limisphaeraceae</taxon>
        <taxon>Limisphaera</taxon>
    </lineage>
</organism>
<gene>
    <name evidence="4" type="ORF">G4L39_04210</name>
</gene>
<dbReference type="PANTHER" id="PTHR42699:SF1">
    <property type="entry name" value="CYSTATHIONINE GAMMA-SYNTHASE-RELATED"/>
    <property type="match status" value="1"/>
</dbReference>
<dbReference type="Proteomes" id="UP000477311">
    <property type="component" value="Unassembled WGS sequence"/>
</dbReference>
<name>A0A6M1RPL7_9BACT</name>
<accession>A0A6M1RPL7</accession>
<dbReference type="Pfam" id="PF01053">
    <property type="entry name" value="Cys_Met_Meta_PP"/>
    <property type="match status" value="1"/>
</dbReference>
<keyword evidence="2 3" id="KW-0663">Pyridoxal phosphate</keyword>
<dbReference type="Gene3D" id="3.90.1150.10">
    <property type="entry name" value="Aspartate Aminotransferase, domain 1"/>
    <property type="match status" value="1"/>
</dbReference>
<evidence type="ECO:0000256" key="2">
    <source>
        <dbReference type="ARBA" id="ARBA00022898"/>
    </source>
</evidence>
<reference evidence="4 5" key="1">
    <citation type="submission" date="2020-02" db="EMBL/GenBank/DDBJ databases">
        <title>Draft genome sequence of Limisphaera ngatamarikiensis NGM72.4T, a thermophilic Verrucomicrobia grouped in subdivision 3.</title>
        <authorList>
            <person name="Carere C.R."/>
            <person name="Steen J."/>
            <person name="Hugenholtz P."/>
            <person name="Stott M.B."/>
        </authorList>
    </citation>
    <scope>NUCLEOTIDE SEQUENCE [LARGE SCALE GENOMIC DNA]</scope>
    <source>
        <strain evidence="4 5">NGM72.4</strain>
    </source>
</reference>
<dbReference type="AlphaFoldDB" id="A0A6M1RPL7"/>
<evidence type="ECO:0000256" key="3">
    <source>
        <dbReference type="RuleBase" id="RU362118"/>
    </source>
</evidence>
<dbReference type="InterPro" id="IPR015422">
    <property type="entry name" value="PyrdxlP-dep_Trfase_small"/>
</dbReference>
<comment type="similarity">
    <text evidence="3">Belongs to the trans-sulfuration enzymes family.</text>
</comment>
<proteinExistence type="inferred from homology"/>